<sequence>MVFINLEENLIEDSEYNVVDYVEKQDNDVIDIKQLNLEDVHTGDTVAFIEEIREIDSEQMSRAMYVDGDLYEESIEEDAWEVKVFDKSLVIILDQILEANGENINQIYGEADLEGKISWKAIDDITFETSKDDKQVIEELEIKYDGVSYYSVETSQEIDYNIITNSDEEANINEIYQFYEVASEEVCSTILNIGVPIFYIINVSPDSTTIGNLKERGILGSQRRDNSHGSFDNRKSLSFDKVRGVRKKLPRFLPRRGSMHRLSFSKTSVG</sequence>
<accession>A0A6N2C7K9</accession>
<proteinExistence type="predicted"/>
<dbReference type="AlphaFoldDB" id="A0A6N2C7K9"/>
<name>A0A6N2C7K9_SOLCI</name>
<organism evidence="1">
    <name type="scientific">Solanum chilense</name>
    <name type="common">Tomato</name>
    <name type="synonym">Lycopersicon chilense</name>
    <dbReference type="NCBI Taxonomy" id="4083"/>
    <lineage>
        <taxon>Eukaryota</taxon>
        <taxon>Viridiplantae</taxon>
        <taxon>Streptophyta</taxon>
        <taxon>Embryophyta</taxon>
        <taxon>Tracheophyta</taxon>
        <taxon>Spermatophyta</taxon>
        <taxon>Magnoliopsida</taxon>
        <taxon>eudicotyledons</taxon>
        <taxon>Gunneridae</taxon>
        <taxon>Pentapetalae</taxon>
        <taxon>asterids</taxon>
        <taxon>lamiids</taxon>
        <taxon>Solanales</taxon>
        <taxon>Solanaceae</taxon>
        <taxon>Solanoideae</taxon>
        <taxon>Solaneae</taxon>
        <taxon>Solanum</taxon>
        <taxon>Solanum subgen. Lycopersicon</taxon>
    </lineage>
</organism>
<reference evidence="1" key="1">
    <citation type="submission" date="2019-05" db="EMBL/GenBank/DDBJ databases">
        <title>The de novo reference genome and transcriptome assemblies of the wild tomato species Solanum chilense.</title>
        <authorList>
            <person name="Stam R."/>
            <person name="Nosenko T."/>
            <person name="Hoerger A.C."/>
            <person name="Stephan W."/>
            <person name="Seidel M.A."/>
            <person name="Kuhn J.M.M."/>
            <person name="Haberer G."/>
            <person name="Tellier A."/>
        </authorList>
    </citation>
    <scope>NUCLEOTIDE SEQUENCE</scope>
    <source>
        <tissue evidence="1">Mature leaves</tissue>
    </source>
</reference>
<evidence type="ECO:0000313" key="1">
    <source>
        <dbReference type="EMBL" id="TMX02338.1"/>
    </source>
</evidence>
<protein>
    <submittedName>
        <fullName evidence="1">Uncharacterized protein</fullName>
    </submittedName>
</protein>
<gene>
    <name evidence="1" type="ORF">EJD97_021963</name>
</gene>
<comment type="caution">
    <text evidence="1">The sequence shown here is derived from an EMBL/GenBank/DDBJ whole genome shotgun (WGS) entry which is preliminary data.</text>
</comment>
<dbReference type="EMBL" id="RXGB01000681">
    <property type="protein sequence ID" value="TMX02338.1"/>
    <property type="molecule type" value="Genomic_DNA"/>
</dbReference>